<gene>
    <name evidence="5" type="ORF">SKM51_00820</name>
</gene>
<dbReference type="RefSeq" id="WP_321099227.1">
    <property type="nucleotide sequence ID" value="NZ_JAXHPL010000002.1"/>
</dbReference>
<protein>
    <submittedName>
        <fullName evidence="5">Stealth CR1 domain-containing protein</fullName>
    </submittedName>
</protein>
<organism evidence="5 6">
    <name type="scientific">Acinetobacter faecalis</name>
    <dbReference type="NCBI Taxonomy" id="2665161"/>
    <lineage>
        <taxon>Bacteria</taxon>
        <taxon>Pseudomonadati</taxon>
        <taxon>Pseudomonadota</taxon>
        <taxon>Gammaproteobacteria</taxon>
        <taxon>Moraxellales</taxon>
        <taxon>Moraxellaceae</taxon>
        <taxon>Acinetobacter</taxon>
    </lineage>
</organism>
<evidence type="ECO:0000256" key="2">
    <source>
        <dbReference type="ARBA" id="ARBA00022679"/>
    </source>
</evidence>
<evidence type="ECO:0000256" key="3">
    <source>
        <dbReference type="ARBA" id="ARBA00023169"/>
    </source>
</evidence>
<dbReference type="Proteomes" id="UP001278995">
    <property type="component" value="Unassembled WGS sequence"/>
</dbReference>
<dbReference type="InterPro" id="IPR047141">
    <property type="entry name" value="Stealth"/>
</dbReference>
<keyword evidence="2" id="KW-0808">Transferase</keyword>
<evidence type="ECO:0000313" key="6">
    <source>
        <dbReference type="Proteomes" id="UP001278995"/>
    </source>
</evidence>
<keyword evidence="3" id="KW-0270">Exopolysaccharide synthesis</keyword>
<comment type="caution">
    <text evidence="5">The sequence shown here is derived from an EMBL/GenBank/DDBJ whole genome shotgun (WGS) entry which is preliminary data.</text>
</comment>
<dbReference type="InterPro" id="IPR021520">
    <property type="entry name" value="Stealth_CR2"/>
</dbReference>
<feature type="domain" description="Stealth protein CR2 conserved region 2" evidence="4">
    <location>
        <begin position="39"/>
        <end position="138"/>
    </location>
</feature>
<accession>A0AB35UPN8</accession>
<reference evidence="5 6" key="1">
    <citation type="submission" date="2023-11" db="EMBL/GenBank/DDBJ databases">
        <title>The common occurrence of Acinetobacte faecalis in cattle feces and its emended description.</title>
        <authorList>
            <person name="Kyselkova M."/>
            <person name="Xanthopoulou K."/>
            <person name="Shestivska V."/>
            <person name="Spanelova P."/>
            <person name="Maixnerova M."/>
            <person name="Higgins P.G."/>
            <person name="Nemec A."/>
        </authorList>
    </citation>
    <scope>NUCLEOTIDE SEQUENCE [LARGE SCALE GENOMIC DNA]</scope>
    <source>
        <strain evidence="5 6">ANC 7483</strain>
    </source>
</reference>
<dbReference type="EMBL" id="JAXHPL010000002">
    <property type="protein sequence ID" value="MDY6485771.1"/>
    <property type="molecule type" value="Genomic_DNA"/>
</dbReference>
<comment type="similarity">
    <text evidence="1">Belongs to the stealth family.</text>
</comment>
<evidence type="ECO:0000313" key="5">
    <source>
        <dbReference type="EMBL" id="MDY6485771.1"/>
    </source>
</evidence>
<dbReference type="GO" id="GO:0016772">
    <property type="term" value="F:transferase activity, transferring phosphorus-containing groups"/>
    <property type="evidence" value="ECO:0007669"/>
    <property type="project" value="InterPro"/>
</dbReference>
<evidence type="ECO:0000256" key="1">
    <source>
        <dbReference type="ARBA" id="ARBA00007583"/>
    </source>
</evidence>
<dbReference type="PANTHER" id="PTHR24045">
    <property type="match status" value="1"/>
</dbReference>
<proteinExistence type="inferred from homology"/>
<sequence>MQEIDFVVPWVDCNDPVWKKKYASYKGEELVLEGEQGARYRENDIFKYWFRAVEKYAPWVRKIHLITDNQIPTWLNVDHPKLNLVNHTDYIPSQYLPTFNSNVIDLNMHRINGLSEKFVYFNDDLFLNGPIDSEFYFIKGLPCDSLLLKPLSPYDVESFQFLSMMIMNTALINKNFSLKKLVKRSPEKLYSLSYSTKILKNYCYYKFNKKFIGFDNPHLPQPFIKSVLNDVWEKEGEYLDATCKNKFRGIGDISQYLFRYWQLASAKFHPISPKHMGRYYNICNANVSRILKTLKNESYKQICLNDSIHFDDDRALEQIREALDEKFQYKSIYEI</sequence>
<dbReference type="Pfam" id="PF11380">
    <property type="entry name" value="Stealth_CR2"/>
    <property type="match status" value="1"/>
</dbReference>
<dbReference type="AlphaFoldDB" id="A0AB35UPN8"/>
<dbReference type="PANTHER" id="PTHR24045:SF0">
    <property type="entry name" value="N-ACETYLGLUCOSAMINE-1-PHOSPHOTRANSFERASE SUBUNITS ALPHA_BETA"/>
    <property type="match status" value="1"/>
</dbReference>
<evidence type="ECO:0000259" key="4">
    <source>
        <dbReference type="Pfam" id="PF11380"/>
    </source>
</evidence>
<dbReference type="GO" id="GO:0000271">
    <property type="term" value="P:polysaccharide biosynthetic process"/>
    <property type="evidence" value="ECO:0007669"/>
    <property type="project" value="UniProtKB-KW"/>
</dbReference>
<name>A0AB35UPN8_9GAMM</name>